<gene>
    <name evidence="1" type="ORF">C7C56_000900</name>
</gene>
<protein>
    <recommendedName>
        <fullName evidence="3">Uracil-DNA glycosylase-like domain-containing protein</fullName>
    </recommendedName>
</protein>
<accession>A0A2U2I7C4</accession>
<dbReference type="OrthoDB" id="9155204at2"/>
<name>A0A2U2I7C4_9BURK</name>
<organism evidence="1 2">
    <name type="scientific">Massilia glaciei</name>
    <dbReference type="NCBI Taxonomy" id="1524097"/>
    <lineage>
        <taxon>Bacteria</taxon>
        <taxon>Pseudomonadati</taxon>
        <taxon>Pseudomonadota</taxon>
        <taxon>Betaproteobacteria</taxon>
        <taxon>Burkholderiales</taxon>
        <taxon>Oxalobacteraceae</taxon>
        <taxon>Telluria group</taxon>
        <taxon>Massilia</taxon>
    </lineage>
</organism>
<dbReference type="EMBL" id="PXWF02000017">
    <property type="protein sequence ID" value="PWF55615.1"/>
    <property type="molecule type" value="Genomic_DNA"/>
</dbReference>
<evidence type="ECO:0008006" key="3">
    <source>
        <dbReference type="Google" id="ProtNLM"/>
    </source>
</evidence>
<reference evidence="1 2" key="1">
    <citation type="submission" date="2018-04" db="EMBL/GenBank/DDBJ databases">
        <title>Massilia violaceinigra sp. nov., a novel purple-pigmented bacterium isolated from Tianshan glacier, Xinjiang, China.</title>
        <authorList>
            <person name="Wang H."/>
        </authorList>
    </citation>
    <scope>NUCLEOTIDE SEQUENCE [LARGE SCALE GENOMIC DNA]</scope>
    <source>
        <strain evidence="1 2">B448-2</strain>
    </source>
</reference>
<dbReference type="Gene3D" id="3.40.470.10">
    <property type="entry name" value="Uracil-DNA glycosylase-like domain"/>
    <property type="match status" value="1"/>
</dbReference>
<dbReference type="Proteomes" id="UP000241421">
    <property type="component" value="Unassembled WGS sequence"/>
</dbReference>
<evidence type="ECO:0000313" key="1">
    <source>
        <dbReference type="EMBL" id="PWF55615.1"/>
    </source>
</evidence>
<keyword evidence="2" id="KW-1185">Reference proteome</keyword>
<dbReference type="AlphaFoldDB" id="A0A2U2I7C4"/>
<proteinExistence type="predicted"/>
<sequence>MSMTLSRATLASVLFDEMTVVEPFPAGVAAVPAMAPGTSFFPGGGGLWCEGESEIFPDVLVLGHDFSTKEEHDRFLLGTDRDIDSATWRELIKLAKNAGLDLNRCFFTNAFMGLRTVGNSTAINPAHKNVDFRKINAAFLKQQIAIIRPKLIIVLGSKAPILLSQVSDDLGCWRKFNFAEIDEAGLAFRRNVKLEAMNLICVAILHTSFRGPNLRLRKYGDLTGNLAEVALLQDALREVDAV</sequence>
<evidence type="ECO:0000313" key="2">
    <source>
        <dbReference type="Proteomes" id="UP000241421"/>
    </source>
</evidence>
<dbReference type="RefSeq" id="WP_109246544.1">
    <property type="nucleotide sequence ID" value="NZ_PXWF02000017.1"/>
</dbReference>
<dbReference type="InterPro" id="IPR036895">
    <property type="entry name" value="Uracil-DNA_glycosylase-like_sf"/>
</dbReference>
<dbReference type="SUPFAM" id="SSF52141">
    <property type="entry name" value="Uracil-DNA glycosylase-like"/>
    <property type="match status" value="1"/>
</dbReference>
<comment type="caution">
    <text evidence="1">The sequence shown here is derived from an EMBL/GenBank/DDBJ whole genome shotgun (WGS) entry which is preliminary data.</text>
</comment>